<evidence type="ECO:0000256" key="1">
    <source>
        <dbReference type="ARBA" id="ARBA00022729"/>
    </source>
</evidence>
<dbReference type="RefSeq" id="WP_145364575.1">
    <property type="nucleotide sequence ID" value="NZ_CP036268.1"/>
</dbReference>
<dbReference type="Proteomes" id="UP000317318">
    <property type="component" value="Chromosome"/>
</dbReference>
<keyword evidence="3" id="KW-1185">Reference proteome</keyword>
<dbReference type="PANTHER" id="PTHR44103">
    <property type="entry name" value="PROPROTEIN CONVERTASE P"/>
    <property type="match status" value="1"/>
</dbReference>
<dbReference type="SUPFAM" id="SSF69318">
    <property type="entry name" value="Integrin alpha N-terminal domain"/>
    <property type="match status" value="1"/>
</dbReference>
<dbReference type="InterPro" id="IPR028994">
    <property type="entry name" value="Integrin_alpha_N"/>
</dbReference>
<accession>A0A517R3L8</accession>
<gene>
    <name evidence="2" type="ORF">Pan189_28650</name>
</gene>
<evidence type="ECO:0000313" key="2">
    <source>
        <dbReference type="EMBL" id="QDT38471.1"/>
    </source>
</evidence>
<proteinExistence type="predicted"/>
<dbReference type="OrthoDB" id="237141at2"/>
<dbReference type="Gene3D" id="2.130.10.130">
    <property type="entry name" value="Integrin alpha, N-terminal"/>
    <property type="match status" value="1"/>
</dbReference>
<organism evidence="2 3">
    <name type="scientific">Stratiformator vulcanicus</name>
    <dbReference type="NCBI Taxonomy" id="2527980"/>
    <lineage>
        <taxon>Bacteria</taxon>
        <taxon>Pseudomonadati</taxon>
        <taxon>Planctomycetota</taxon>
        <taxon>Planctomycetia</taxon>
        <taxon>Planctomycetales</taxon>
        <taxon>Planctomycetaceae</taxon>
        <taxon>Stratiformator</taxon>
    </lineage>
</organism>
<dbReference type="Pfam" id="PF13517">
    <property type="entry name" value="FG-GAP_3"/>
    <property type="match status" value="2"/>
</dbReference>
<dbReference type="AlphaFoldDB" id="A0A517R3L8"/>
<protein>
    <submittedName>
        <fullName evidence="2">FG-GAP repeat protein</fullName>
    </submittedName>
</protein>
<reference evidence="2 3" key="1">
    <citation type="submission" date="2019-02" db="EMBL/GenBank/DDBJ databases">
        <title>Deep-cultivation of Planctomycetes and their phenomic and genomic characterization uncovers novel biology.</title>
        <authorList>
            <person name="Wiegand S."/>
            <person name="Jogler M."/>
            <person name="Boedeker C."/>
            <person name="Pinto D."/>
            <person name="Vollmers J."/>
            <person name="Rivas-Marin E."/>
            <person name="Kohn T."/>
            <person name="Peeters S.H."/>
            <person name="Heuer A."/>
            <person name="Rast P."/>
            <person name="Oberbeckmann S."/>
            <person name="Bunk B."/>
            <person name="Jeske O."/>
            <person name="Meyerdierks A."/>
            <person name="Storesund J.E."/>
            <person name="Kallscheuer N."/>
            <person name="Luecker S."/>
            <person name="Lage O.M."/>
            <person name="Pohl T."/>
            <person name="Merkel B.J."/>
            <person name="Hornburger P."/>
            <person name="Mueller R.-W."/>
            <person name="Bruemmer F."/>
            <person name="Labrenz M."/>
            <person name="Spormann A.M."/>
            <person name="Op den Camp H."/>
            <person name="Overmann J."/>
            <person name="Amann R."/>
            <person name="Jetten M.S.M."/>
            <person name="Mascher T."/>
            <person name="Medema M.H."/>
            <person name="Devos D.P."/>
            <person name="Kaster A.-K."/>
            <person name="Ovreas L."/>
            <person name="Rohde M."/>
            <person name="Galperin M.Y."/>
            <person name="Jogler C."/>
        </authorList>
    </citation>
    <scope>NUCLEOTIDE SEQUENCE [LARGE SCALE GENOMIC DNA]</scope>
    <source>
        <strain evidence="2 3">Pan189</strain>
    </source>
</reference>
<evidence type="ECO:0000313" key="3">
    <source>
        <dbReference type="Proteomes" id="UP000317318"/>
    </source>
</evidence>
<dbReference type="KEGG" id="svp:Pan189_28650"/>
<dbReference type="PANTHER" id="PTHR44103:SF1">
    <property type="entry name" value="PROPROTEIN CONVERTASE P"/>
    <property type="match status" value="1"/>
</dbReference>
<name>A0A517R3L8_9PLAN</name>
<keyword evidence="1" id="KW-0732">Signal</keyword>
<dbReference type="EMBL" id="CP036268">
    <property type="protein sequence ID" value="QDT38471.1"/>
    <property type="molecule type" value="Genomic_DNA"/>
</dbReference>
<sequence>MSTIRALTFAIIVLIIGSNSRGGETRFERKAYALTQPVLAVDAVDANGDGKLDLIAVGESKVWAVLQPSGDKVVLVEDTAGRMLHGCSLDCDADGDLDVVMSRSTSNWIFHRNAIATGRSPKEPTGGDWTIAWIENIGTTDREWPLHVVDRELHGVHGVTVGDVDRDGADDLLAGTFRKGPYQDSLAWFDFPIDASREDLPGRTLISKGEAKGRAHYLDFADMNGDSRGDLLLGASGGGTLTWWEQPAESVEAWQKHLIARMPGATHPRAVDMNGDSRRDVLASAGHGEGVAWFEAPDWIRHDVDSGVRDVHAFDVADLDGDGDIDCAGCSFSMERVWWWENQADGTFTAHELDNDGGQQAYDLKIKDVDGDGGLDILLAGRQTKNVVWYRNVGREDSTSN</sequence>
<dbReference type="InterPro" id="IPR013517">
    <property type="entry name" value="FG-GAP"/>
</dbReference>